<evidence type="ECO:0000313" key="3">
    <source>
        <dbReference type="Proteomes" id="UP000054783"/>
    </source>
</evidence>
<dbReference type="EMBL" id="JYDQ01000300">
    <property type="protein sequence ID" value="KRY08947.1"/>
    <property type="molecule type" value="Genomic_DNA"/>
</dbReference>
<keyword evidence="3" id="KW-1185">Reference proteome</keyword>
<proteinExistence type="predicted"/>
<evidence type="ECO:0000313" key="1">
    <source>
        <dbReference type="EMBL" id="KRY08947.1"/>
    </source>
</evidence>
<gene>
    <name evidence="1" type="ORF">T12_13353</name>
    <name evidence="2" type="ORF">T12_13775</name>
</gene>
<dbReference type="AlphaFoldDB" id="A0A0V0ZWB8"/>
<name>A0A0V0ZWB8_9BILA</name>
<evidence type="ECO:0000313" key="2">
    <source>
        <dbReference type="EMBL" id="KRY16783.1"/>
    </source>
</evidence>
<reference evidence="2 3" key="1">
    <citation type="submission" date="2015-01" db="EMBL/GenBank/DDBJ databases">
        <title>Evolution of Trichinella species and genotypes.</title>
        <authorList>
            <person name="Korhonen P.K."/>
            <person name="Edoardo P."/>
            <person name="Giuseppe L.R."/>
            <person name="Gasser R.B."/>
        </authorList>
    </citation>
    <scope>NUCLEOTIDE SEQUENCE [LARGE SCALE GENOMIC DNA]</scope>
    <source>
        <strain evidence="2">ISS2496</strain>
    </source>
</reference>
<sequence length="137" mass="15909">MDSIQITETPALSTKCWRQNLIRFLVYGLYKSQGIPLSYDYTMFIVSRSLTLTTDPISLVYRVFAHRCDVPTCLRNAARRDLYSTVAVYDYSTRRILTEETSAKLSEEKEAFYELSAQVVKHYIKMRPACLLNYKIA</sequence>
<comment type="caution">
    <text evidence="2">The sequence shown here is derived from an EMBL/GenBank/DDBJ whole genome shotgun (WGS) entry which is preliminary data.</text>
</comment>
<organism evidence="2 3">
    <name type="scientific">Trichinella patagoniensis</name>
    <dbReference type="NCBI Taxonomy" id="990121"/>
    <lineage>
        <taxon>Eukaryota</taxon>
        <taxon>Metazoa</taxon>
        <taxon>Ecdysozoa</taxon>
        <taxon>Nematoda</taxon>
        <taxon>Enoplea</taxon>
        <taxon>Dorylaimia</taxon>
        <taxon>Trichinellida</taxon>
        <taxon>Trichinellidae</taxon>
        <taxon>Trichinella</taxon>
    </lineage>
</organism>
<dbReference type="EMBL" id="JYDQ01000072">
    <property type="protein sequence ID" value="KRY16783.1"/>
    <property type="molecule type" value="Genomic_DNA"/>
</dbReference>
<accession>A0A0V0ZWB8</accession>
<dbReference type="Proteomes" id="UP000054783">
    <property type="component" value="Unassembled WGS sequence"/>
</dbReference>
<protein>
    <submittedName>
        <fullName evidence="2">Uncharacterized protein</fullName>
    </submittedName>
</protein>